<evidence type="ECO:0000256" key="2">
    <source>
        <dbReference type="ARBA" id="ARBA00007783"/>
    </source>
</evidence>
<feature type="domain" description="ABC transmembrane type-2" evidence="12">
    <location>
        <begin position="22"/>
        <end position="243"/>
    </location>
</feature>
<evidence type="ECO:0000256" key="5">
    <source>
        <dbReference type="ARBA" id="ARBA00022597"/>
    </source>
</evidence>
<name>A0A1Y5HZI0_OLEAN</name>
<protein>
    <recommendedName>
        <fullName evidence="11">Transport permease protein</fullName>
    </recommendedName>
</protein>
<dbReference type="InterPro" id="IPR047817">
    <property type="entry name" value="ABC2_TM_bact-type"/>
</dbReference>
<evidence type="ECO:0000256" key="3">
    <source>
        <dbReference type="ARBA" id="ARBA00022448"/>
    </source>
</evidence>
<keyword evidence="4 11" id="KW-1003">Cell membrane</keyword>
<keyword evidence="10 11" id="KW-0472">Membrane</keyword>
<comment type="subcellular location">
    <subcellularLocation>
        <location evidence="11">Cell inner membrane</location>
        <topology evidence="11">Multi-pass membrane protein</topology>
    </subcellularLocation>
    <subcellularLocation>
        <location evidence="1">Cell membrane</location>
        <topology evidence="1">Multi-pass membrane protein</topology>
    </subcellularLocation>
</comment>
<dbReference type="GO" id="GO:0043190">
    <property type="term" value="C:ATP-binding cassette (ABC) transporter complex"/>
    <property type="evidence" value="ECO:0007669"/>
    <property type="project" value="InterPro"/>
</dbReference>
<dbReference type="GO" id="GO:0015774">
    <property type="term" value="P:polysaccharide transport"/>
    <property type="evidence" value="ECO:0007669"/>
    <property type="project" value="UniProtKB-KW"/>
</dbReference>
<dbReference type="Proteomes" id="UP000227088">
    <property type="component" value="Unassembled WGS sequence"/>
</dbReference>
<evidence type="ECO:0000313" key="14">
    <source>
        <dbReference type="Proteomes" id="UP000227088"/>
    </source>
</evidence>
<evidence type="ECO:0000313" key="13">
    <source>
        <dbReference type="EMBL" id="OUS40452.1"/>
    </source>
</evidence>
<keyword evidence="8 11" id="KW-1133">Transmembrane helix</keyword>
<evidence type="ECO:0000256" key="11">
    <source>
        <dbReference type="RuleBase" id="RU361157"/>
    </source>
</evidence>
<gene>
    <name evidence="13" type="ORF">A9R00_05960</name>
</gene>
<feature type="transmembrane region" description="Helical" evidence="11">
    <location>
        <begin position="50"/>
        <end position="69"/>
    </location>
</feature>
<feature type="transmembrane region" description="Helical" evidence="11">
    <location>
        <begin position="102"/>
        <end position="125"/>
    </location>
</feature>
<accession>A0A1Y5HZI0</accession>
<dbReference type="AlphaFoldDB" id="A0A1Y5HZI0"/>
<evidence type="ECO:0000256" key="4">
    <source>
        <dbReference type="ARBA" id="ARBA00022475"/>
    </source>
</evidence>
<comment type="similarity">
    <text evidence="2 11">Belongs to the ABC-2 integral membrane protein family.</text>
</comment>
<feature type="transmembrane region" description="Helical" evidence="11">
    <location>
        <begin position="224"/>
        <end position="242"/>
    </location>
</feature>
<evidence type="ECO:0000256" key="1">
    <source>
        <dbReference type="ARBA" id="ARBA00004651"/>
    </source>
</evidence>
<keyword evidence="7" id="KW-0972">Capsule biogenesis/degradation</keyword>
<reference evidence="14" key="1">
    <citation type="journal article" date="2017" name="Proc. Natl. Acad. Sci. U.S.A.">
        <title>Simulation of Deepwater Horizon oil plume reveals substrate specialization within a complex community of hydrocarbon degraders.</title>
        <authorList>
            <person name="Hu P."/>
            <person name="Dubinsky E.A."/>
            <person name="Probst A.J."/>
            <person name="Wang J."/>
            <person name="Sieber C.M.K."/>
            <person name="Tom L.M."/>
            <person name="Gardinali P."/>
            <person name="Banfield J.F."/>
            <person name="Atlas R.M."/>
            <person name="Andersen G.L."/>
        </authorList>
    </citation>
    <scope>NUCLEOTIDE SEQUENCE [LARGE SCALE GENOMIC DNA]</scope>
</reference>
<keyword evidence="9" id="KW-0625">Polysaccharide transport</keyword>
<dbReference type="GO" id="GO:0015920">
    <property type="term" value="P:lipopolysaccharide transport"/>
    <property type="evidence" value="ECO:0007669"/>
    <property type="project" value="TreeGrafter"/>
</dbReference>
<keyword evidence="6 11" id="KW-0812">Transmembrane</keyword>
<dbReference type="PANTHER" id="PTHR30413">
    <property type="entry name" value="INNER MEMBRANE TRANSPORT PERMEASE"/>
    <property type="match status" value="1"/>
</dbReference>
<feature type="transmembrane region" description="Helical" evidence="11">
    <location>
        <begin position="21"/>
        <end position="44"/>
    </location>
</feature>
<evidence type="ECO:0000256" key="9">
    <source>
        <dbReference type="ARBA" id="ARBA00023047"/>
    </source>
</evidence>
<dbReference type="InterPro" id="IPR013525">
    <property type="entry name" value="ABC2_TM"/>
</dbReference>
<dbReference type="InterPro" id="IPR000412">
    <property type="entry name" value="ABC_2_transport"/>
</dbReference>
<sequence length="250" mass="27982">MRDTINALLMRELKTRFGAKKLGYFWAFVDPAAQAVILATMFSLIGRSSIAGVDVALFMITGILPFKFFSKLLPQLAVAVQSNKPLFAYRQVTAIDPIITRLIIEVVTFIVVYVVLLLAMAWLGFDVWPHDLLALLGINALLILLGAGMGLIMCSAVSHWEDSGKLLAMVMTPMFMISGIFFCATMIPQQYWYLLDWNPIFHVIELSRDAMFASYTTPIGSWEYVGFCALVSIGIGLMLYQVNRNRFITT</sequence>
<organism evidence="13 14">
    <name type="scientific">Oleispira antarctica</name>
    <dbReference type="NCBI Taxonomy" id="188908"/>
    <lineage>
        <taxon>Bacteria</taxon>
        <taxon>Pseudomonadati</taxon>
        <taxon>Pseudomonadota</taxon>
        <taxon>Gammaproteobacteria</taxon>
        <taxon>Oceanospirillales</taxon>
        <taxon>Oceanospirillaceae</taxon>
        <taxon>Oleispira</taxon>
    </lineage>
</organism>
<comment type="caution">
    <text evidence="13">The sequence shown here is derived from an EMBL/GenBank/DDBJ whole genome shotgun (WGS) entry which is preliminary data.</text>
</comment>
<dbReference type="PANTHER" id="PTHR30413:SF10">
    <property type="entry name" value="CAPSULE POLYSACCHARIDE EXPORT INNER-MEMBRANE PROTEIN CTRC"/>
    <property type="match status" value="1"/>
</dbReference>
<evidence type="ECO:0000256" key="7">
    <source>
        <dbReference type="ARBA" id="ARBA00022903"/>
    </source>
</evidence>
<evidence type="ECO:0000256" key="10">
    <source>
        <dbReference type="ARBA" id="ARBA00023136"/>
    </source>
</evidence>
<evidence type="ECO:0000259" key="12">
    <source>
        <dbReference type="PROSITE" id="PS51012"/>
    </source>
</evidence>
<dbReference type="PRINTS" id="PR00164">
    <property type="entry name" value="ABC2TRNSPORT"/>
</dbReference>
<feature type="transmembrane region" description="Helical" evidence="11">
    <location>
        <begin position="131"/>
        <end position="154"/>
    </location>
</feature>
<evidence type="ECO:0000256" key="8">
    <source>
        <dbReference type="ARBA" id="ARBA00022989"/>
    </source>
</evidence>
<proteinExistence type="inferred from homology"/>
<keyword evidence="5" id="KW-0762">Sugar transport</keyword>
<dbReference type="GO" id="GO:0140359">
    <property type="term" value="F:ABC-type transporter activity"/>
    <property type="evidence" value="ECO:0007669"/>
    <property type="project" value="InterPro"/>
</dbReference>
<dbReference type="PROSITE" id="PS51012">
    <property type="entry name" value="ABC_TM2"/>
    <property type="match status" value="1"/>
</dbReference>
<feature type="transmembrane region" description="Helical" evidence="11">
    <location>
        <begin position="166"/>
        <end position="187"/>
    </location>
</feature>
<evidence type="ECO:0000256" key="6">
    <source>
        <dbReference type="ARBA" id="ARBA00022692"/>
    </source>
</evidence>
<dbReference type="Pfam" id="PF01061">
    <property type="entry name" value="ABC2_membrane"/>
    <property type="match status" value="1"/>
</dbReference>
<dbReference type="EMBL" id="MABE01000340">
    <property type="protein sequence ID" value="OUS40452.1"/>
    <property type="molecule type" value="Genomic_DNA"/>
</dbReference>
<keyword evidence="3 11" id="KW-0813">Transport</keyword>